<reference evidence="8 9" key="1">
    <citation type="journal article" date="2016" name="Nat. Commun.">
        <title>Thousands of microbial genomes shed light on interconnected biogeochemical processes in an aquifer system.</title>
        <authorList>
            <person name="Anantharaman K."/>
            <person name="Brown C.T."/>
            <person name="Hug L.A."/>
            <person name="Sharon I."/>
            <person name="Castelle C.J."/>
            <person name="Probst A.J."/>
            <person name="Thomas B.C."/>
            <person name="Singh A."/>
            <person name="Wilkins M.J."/>
            <person name="Karaoz U."/>
            <person name="Brodie E.L."/>
            <person name="Williams K.H."/>
            <person name="Hubbard S.S."/>
            <person name="Banfield J.F."/>
        </authorList>
    </citation>
    <scope>NUCLEOTIDE SEQUENCE [LARGE SCALE GENOMIC DNA]</scope>
</reference>
<feature type="transmembrane region" description="Helical" evidence="6">
    <location>
        <begin position="12"/>
        <end position="31"/>
    </location>
</feature>
<dbReference type="AlphaFoldDB" id="A0A1G2E3J8"/>
<keyword evidence="5 6" id="KW-0472">Membrane</keyword>
<organism evidence="8 9">
    <name type="scientific">Candidatus Lloydbacteria bacterium RIFOXYC12_FULL_46_25</name>
    <dbReference type="NCBI Taxonomy" id="1798670"/>
    <lineage>
        <taxon>Bacteria</taxon>
        <taxon>Candidatus Lloydiibacteriota</taxon>
    </lineage>
</organism>
<evidence type="ECO:0000256" key="2">
    <source>
        <dbReference type="ARBA" id="ARBA00022475"/>
    </source>
</evidence>
<evidence type="ECO:0000256" key="6">
    <source>
        <dbReference type="SAM" id="Phobius"/>
    </source>
</evidence>
<evidence type="ECO:0000256" key="5">
    <source>
        <dbReference type="ARBA" id="ARBA00023136"/>
    </source>
</evidence>
<protein>
    <recommendedName>
        <fullName evidence="7">VTT domain-containing protein</fullName>
    </recommendedName>
</protein>
<keyword evidence="3 6" id="KW-0812">Transmembrane</keyword>
<name>A0A1G2E3J8_9BACT</name>
<feature type="transmembrane region" description="Helical" evidence="6">
    <location>
        <begin position="51"/>
        <end position="75"/>
    </location>
</feature>
<dbReference type="InterPro" id="IPR051311">
    <property type="entry name" value="DedA_domain"/>
</dbReference>
<feature type="transmembrane region" description="Helical" evidence="6">
    <location>
        <begin position="171"/>
        <end position="193"/>
    </location>
</feature>
<feature type="domain" description="VTT" evidence="7">
    <location>
        <begin position="33"/>
        <end position="158"/>
    </location>
</feature>
<keyword evidence="4 6" id="KW-1133">Transmembrane helix</keyword>
<evidence type="ECO:0000256" key="1">
    <source>
        <dbReference type="ARBA" id="ARBA00004651"/>
    </source>
</evidence>
<comment type="caution">
    <text evidence="8">The sequence shown here is derived from an EMBL/GenBank/DDBJ whole genome shotgun (WGS) entry which is preliminary data.</text>
</comment>
<feature type="transmembrane region" description="Helical" evidence="6">
    <location>
        <begin position="144"/>
        <end position="165"/>
    </location>
</feature>
<evidence type="ECO:0000313" key="8">
    <source>
        <dbReference type="EMBL" id="OGZ20383.1"/>
    </source>
</evidence>
<dbReference type="Proteomes" id="UP000178106">
    <property type="component" value="Unassembled WGS sequence"/>
</dbReference>
<dbReference type="EMBL" id="MHLU01000019">
    <property type="protein sequence ID" value="OGZ20383.1"/>
    <property type="molecule type" value="Genomic_DNA"/>
</dbReference>
<dbReference type="GO" id="GO:0005886">
    <property type="term" value="C:plasma membrane"/>
    <property type="evidence" value="ECO:0007669"/>
    <property type="project" value="UniProtKB-SubCell"/>
</dbReference>
<dbReference type="Pfam" id="PF09335">
    <property type="entry name" value="VTT_dom"/>
    <property type="match status" value="1"/>
</dbReference>
<evidence type="ECO:0000256" key="4">
    <source>
        <dbReference type="ARBA" id="ARBA00022989"/>
    </source>
</evidence>
<sequence length="199" mass="21959">MENFLDTFLTFVLLYKYVGLFVISFVAAFIFPVPSGTALAAAGAFASQGYFSFPLVIAAALLGNIMGDATGYLLSRRYGELMLRRAGFARTLRSRQYLFVNKHFQASPHVIIFFSRFFTQINALVNILAGTGKMPPKTFFLPEVLGEIAFVLVYGYAGFLLGAQWEENFSIITNGVVAIILLGVIITTGRIILSRKQNT</sequence>
<evidence type="ECO:0000256" key="3">
    <source>
        <dbReference type="ARBA" id="ARBA00022692"/>
    </source>
</evidence>
<dbReference type="InterPro" id="IPR032816">
    <property type="entry name" value="VTT_dom"/>
</dbReference>
<comment type="subcellular location">
    <subcellularLocation>
        <location evidence="1">Cell membrane</location>
        <topology evidence="1">Multi-pass membrane protein</topology>
    </subcellularLocation>
</comment>
<dbReference type="PANTHER" id="PTHR42709">
    <property type="entry name" value="ALKALINE PHOSPHATASE LIKE PROTEIN"/>
    <property type="match status" value="1"/>
</dbReference>
<evidence type="ECO:0000313" key="9">
    <source>
        <dbReference type="Proteomes" id="UP000178106"/>
    </source>
</evidence>
<evidence type="ECO:0000259" key="7">
    <source>
        <dbReference type="Pfam" id="PF09335"/>
    </source>
</evidence>
<dbReference type="PANTHER" id="PTHR42709:SF6">
    <property type="entry name" value="UNDECAPRENYL PHOSPHATE TRANSPORTER A"/>
    <property type="match status" value="1"/>
</dbReference>
<gene>
    <name evidence="8" type="ORF">A2494_02455</name>
</gene>
<keyword evidence="2" id="KW-1003">Cell membrane</keyword>
<proteinExistence type="predicted"/>
<accession>A0A1G2E3J8</accession>